<sequence>MFNVLGDVNWIGVLVAFLAFFLMGALWFALLFNKAYNISLGRDASAAPEGSALFYAGPALTSLVITITSAVLMAALRIDSYPDALLFGLIVGAGYLVANTVNIAINPNFPRPLFYSLISGAYNLVGSVLVSAILVAI</sequence>
<dbReference type="OrthoDB" id="2623652at2"/>
<evidence type="ECO:0000313" key="3">
    <source>
        <dbReference type="Proteomes" id="UP000244201"/>
    </source>
</evidence>
<dbReference type="Proteomes" id="UP000244201">
    <property type="component" value="Chromosome"/>
</dbReference>
<feature type="transmembrane region" description="Helical" evidence="1">
    <location>
        <begin position="12"/>
        <end position="32"/>
    </location>
</feature>
<dbReference type="EMBL" id="CP026304">
    <property type="protein sequence ID" value="AVZ75896.1"/>
    <property type="molecule type" value="Genomic_DNA"/>
</dbReference>
<dbReference type="GeneID" id="55659587"/>
<dbReference type="RefSeq" id="WP_108153184.1">
    <property type="nucleotide sequence ID" value="NZ_CP026304.1"/>
</dbReference>
<accession>A0A2R4T9U2</accession>
<gene>
    <name evidence="2" type="ORF">SLUN_30520</name>
</gene>
<reference evidence="2 3" key="1">
    <citation type="submission" date="2018-01" db="EMBL/GenBank/DDBJ databases">
        <title>Complete genome sequence of Streptomyces lunaelactis MM109T, a Ferroverdin A producer isolated from cave moonmilk deposits.</title>
        <authorList>
            <person name="Naome A."/>
            <person name="Martinet L."/>
            <person name="Maciejewska M."/>
            <person name="Anderssen S."/>
            <person name="Adam D."/>
            <person name="Tenconi E."/>
            <person name="Deflandre B."/>
            <person name="Arguelles-Arias A."/>
            <person name="Calusinska M."/>
            <person name="Copieters W."/>
            <person name="Karim L."/>
            <person name="Hanikenne M."/>
            <person name="Baurain D."/>
            <person name="van Wezel G."/>
            <person name="Smargiasso N."/>
            <person name="de Pauw E."/>
            <person name="Delfosse P."/>
            <person name="Rigali S."/>
        </authorList>
    </citation>
    <scope>NUCLEOTIDE SEQUENCE [LARGE SCALE GENOMIC DNA]</scope>
    <source>
        <strain evidence="2 3">MM109</strain>
    </source>
</reference>
<dbReference type="KEGG" id="slk:SLUN_30520"/>
<feature type="transmembrane region" description="Helical" evidence="1">
    <location>
        <begin position="53"/>
        <end position="78"/>
    </location>
</feature>
<dbReference type="Pfam" id="PF08570">
    <property type="entry name" value="DUF1761"/>
    <property type="match status" value="1"/>
</dbReference>
<keyword evidence="1" id="KW-1133">Transmembrane helix</keyword>
<keyword evidence="3" id="KW-1185">Reference proteome</keyword>
<keyword evidence="1" id="KW-0812">Transmembrane</keyword>
<dbReference type="AlphaFoldDB" id="A0A2R4T9U2"/>
<feature type="transmembrane region" description="Helical" evidence="1">
    <location>
        <begin position="112"/>
        <end position="136"/>
    </location>
</feature>
<protein>
    <submittedName>
        <fullName evidence="2">DUF1761 domain-containing protein</fullName>
    </submittedName>
</protein>
<proteinExistence type="predicted"/>
<organism evidence="2 3">
    <name type="scientific">Streptomyces lunaelactis</name>
    <dbReference type="NCBI Taxonomy" id="1535768"/>
    <lineage>
        <taxon>Bacteria</taxon>
        <taxon>Bacillati</taxon>
        <taxon>Actinomycetota</taxon>
        <taxon>Actinomycetes</taxon>
        <taxon>Kitasatosporales</taxon>
        <taxon>Streptomycetaceae</taxon>
        <taxon>Streptomyces</taxon>
    </lineage>
</organism>
<name>A0A2R4T9U2_9ACTN</name>
<evidence type="ECO:0000313" key="2">
    <source>
        <dbReference type="EMBL" id="AVZ75896.1"/>
    </source>
</evidence>
<keyword evidence="1" id="KW-0472">Membrane</keyword>
<dbReference type="InterPro" id="IPR013879">
    <property type="entry name" value="DUF1761"/>
</dbReference>
<feature type="transmembrane region" description="Helical" evidence="1">
    <location>
        <begin position="84"/>
        <end position="105"/>
    </location>
</feature>
<evidence type="ECO:0000256" key="1">
    <source>
        <dbReference type="SAM" id="Phobius"/>
    </source>
</evidence>